<feature type="transmembrane region" description="Helical" evidence="7">
    <location>
        <begin position="525"/>
        <end position="544"/>
    </location>
</feature>
<comment type="subcellular location">
    <subcellularLocation>
        <location evidence="1">Cell membrane</location>
        <topology evidence="1">Multi-pass membrane protein</topology>
    </subcellularLocation>
</comment>
<feature type="transmembrane region" description="Helical" evidence="7">
    <location>
        <begin position="915"/>
        <end position="936"/>
    </location>
</feature>
<evidence type="ECO:0000313" key="8">
    <source>
        <dbReference type="EMBL" id="VAX32425.1"/>
    </source>
</evidence>
<dbReference type="PANTHER" id="PTHR32063:SF68">
    <property type="entry name" value="PROBALE CATION EFFLUX SYSTEM PROTEIN"/>
    <property type="match status" value="1"/>
</dbReference>
<feature type="transmembrane region" description="Helical" evidence="7">
    <location>
        <begin position="988"/>
        <end position="1014"/>
    </location>
</feature>
<dbReference type="SUPFAM" id="SSF82693">
    <property type="entry name" value="Multidrug efflux transporter AcrB pore domain, PN1, PN2, PC1 and PC2 subdomains"/>
    <property type="match status" value="2"/>
</dbReference>
<evidence type="ECO:0000256" key="4">
    <source>
        <dbReference type="ARBA" id="ARBA00022692"/>
    </source>
</evidence>
<protein>
    <submittedName>
        <fullName evidence="8">Cobalt-zinc-cadmium resistance protein CzcA Cation efflux system protein CusA</fullName>
    </submittedName>
</protein>
<gene>
    <name evidence="8" type="ORF">MNBD_NITROSPIRAE01-323</name>
</gene>
<dbReference type="PRINTS" id="PR00702">
    <property type="entry name" value="ACRIFLAVINRP"/>
</dbReference>
<dbReference type="Gene3D" id="3.30.2090.10">
    <property type="entry name" value="Multidrug efflux transporter AcrB TolC docking domain, DN and DC subdomains"/>
    <property type="match status" value="2"/>
</dbReference>
<dbReference type="Pfam" id="PF00873">
    <property type="entry name" value="ACR_tran"/>
    <property type="match status" value="1"/>
</dbReference>
<dbReference type="SUPFAM" id="SSF82866">
    <property type="entry name" value="Multidrug efflux transporter AcrB transmembrane domain"/>
    <property type="match status" value="2"/>
</dbReference>
<evidence type="ECO:0000256" key="5">
    <source>
        <dbReference type="ARBA" id="ARBA00022989"/>
    </source>
</evidence>
<feature type="transmembrane region" description="Helical" evidence="7">
    <location>
        <begin position="463"/>
        <end position="490"/>
    </location>
</feature>
<dbReference type="InterPro" id="IPR027463">
    <property type="entry name" value="AcrB_DN_DC_subdom"/>
</dbReference>
<dbReference type="InterPro" id="IPR001036">
    <property type="entry name" value="Acrflvin-R"/>
</dbReference>
<dbReference type="GO" id="GO:0042910">
    <property type="term" value="F:xenobiotic transmembrane transporter activity"/>
    <property type="evidence" value="ECO:0007669"/>
    <property type="project" value="TreeGrafter"/>
</dbReference>
<dbReference type="EMBL" id="UOGF01000088">
    <property type="protein sequence ID" value="VAX32425.1"/>
    <property type="molecule type" value="Genomic_DNA"/>
</dbReference>
<evidence type="ECO:0000256" key="1">
    <source>
        <dbReference type="ARBA" id="ARBA00004651"/>
    </source>
</evidence>
<evidence type="ECO:0000256" key="3">
    <source>
        <dbReference type="ARBA" id="ARBA00022475"/>
    </source>
</evidence>
<dbReference type="InterPro" id="IPR004763">
    <property type="entry name" value="CusA-like"/>
</dbReference>
<feature type="transmembrane region" description="Helical" evidence="7">
    <location>
        <begin position="363"/>
        <end position="381"/>
    </location>
</feature>
<name>A0A3B1DL68_9ZZZZ</name>
<dbReference type="GO" id="GO:0008324">
    <property type="term" value="F:monoatomic cation transmembrane transporter activity"/>
    <property type="evidence" value="ECO:0007669"/>
    <property type="project" value="InterPro"/>
</dbReference>
<feature type="transmembrane region" description="Helical" evidence="7">
    <location>
        <begin position="338"/>
        <end position="356"/>
    </location>
</feature>
<dbReference type="Gene3D" id="3.30.70.1320">
    <property type="entry name" value="Multidrug efflux transporter AcrB pore domain like"/>
    <property type="match status" value="1"/>
</dbReference>
<dbReference type="Gene3D" id="3.30.70.1430">
    <property type="entry name" value="Multidrug efflux transporter AcrB pore domain"/>
    <property type="match status" value="2"/>
</dbReference>
<reference evidence="8" key="1">
    <citation type="submission" date="2018-06" db="EMBL/GenBank/DDBJ databases">
        <authorList>
            <person name="Zhirakovskaya E."/>
        </authorList>
    </citation>
    <scope>NUCLEOTIDE SEQUENCE</scope>
</reference>
<keyword evidence="5 7" id="KW-1133">Transmembrane helix</keyword>
<dbReference type="SUPFAM" id="SSF82714">
    <property type="entry name" value="Multidrug efflux transporter AcrB TolC docking domain, DN and DC subdomains"/>
    <property type="match status" value="2"/>
</dbReference>
<keyword evidence="2" id="KW-0813">Transport</keyword>
<organism evidence="8">
    <name type="scientific">hydrothermal vent metagenome</name>
    <dbReference type="NCBI Taxonomy" id="652676"/>
    <lineage>
        <taxon>unclassified sequences</taxon>
        <taxon>metagenomes</taxon>
        <taxon>ecological metagenomes</taxon>
    </lineage>
</organism>
<keyword evidence="3" id="KW-1003">Cell membrane</keyword>
<dbReference type="Gene3D" id="3.30.70.1440">
    <property type="entry name" value="Multidrug efflux transporter AcrB pore domain"/>
    <property type="match status" value="1"/>
</dbReference>
<feature type="transmembrane region" description="Helical" evidence="7">
    <location>
        <begin position="387"/>
        <end position="408"/>
    </location>
</feature>
<dbReference type="Gene3D" id="1.20.1640.10">
    <property type="entry name" value="Multidrug efflux transporter AcrB transmembrane domain"/>
    <property type="match status" value="2"/>
</dbReference>
<evidence type="ECO:0000256" key="2">
    <source>
        <dbReference type="ARBA" id="ARBA00022448"/>
    </source>
</evidence>
<keyword evidence="6 7" id="KW-0472">Membrane</keyword>
<sequence length="1034" mass="111857">MIAHLIRFVLTQRLMVMVCALGLSAAGAWAFLQLPIDAFPDVSSPQVVVIVKAPGMAPLEVERRITRLIEVEVNGIEKQTVLRSLTKYALASIIIDFEEGTDIYWARQQVSERLNQVWSSLPAGVEAGLAPITTPLGEAYMFMVEGEGHSNIELRGLLDWVIRPRLLSVEGVAEVNALGGEVRSYHVIPDPDALLAVGLNIADLEKALENNNRNAGGDRVVRNNEVLLVRTVGQIESDEDIRNITVATRDGQPIHIKDLASVSIGSLTRYGGVTKNGEGEFVEGIVLNRMGANASKTIAGIKAVLKEMEKSLPAGVKIVPFYDRTDLVNSAIGTVKTALLAALVLVMIVLIVFLGYMRGAITVTAILPLSILLTFIPMYLGGVSANLMSLGGLAIAIGVLVDPAVVVVENIQTHLARRLKGVDPLHIVYRAVLEVAQPVVSGTLIIIVVFLPLLSLSGLEGKLFSPLALTITLALAVSMVIALTVIPVLASFLMQGGPTKENTLIAKLKGIHRPMVAFSLKHRKMAVLFSVLLLAGALTLYPFIGKEFMPVLDEGMTVVIVEKLPSISLERSLEIDGDIQRALMSLPEIEGVAARMGSDEERLDPMGLYQTDNFLLTKARSEWTVDGPAALEIKVREILDQFPGIVYAFTQPIDMRVSEMLSGVRAALAVKLYGEDLALLEETSKKIEALVAEIPGSVDLVRTPITGQRYLEVRPRSEIMSRFGINTEDINRLISTAVGGRVVTEVQEGVRRTPVLLRYPETMRNSAEAIGNILVETPTGNKVLLSLLADIVEVDGPVQVIHEGVLRQVVIQTNLEGRDIVGFVDEIRAAIDEKITLPPGFFVAFGGQFENQQRAAKRLAIVVPIAIMLIFLFLFTTFNSIRQAGLIILNIPFAMIGGIVALFFSGLYLSVPASVGFIALFGMAIMNGIVMVSYFNQLREEGLGLQDAVLQGAERRLRPVLMTAITTGLGLIPLLLATGPGSELQKPLAVVVIGGLVTSTLLTLILLPTLYAWFEAGSESKRMGKVRPPLSPPR</sequence>
<evidence type="ECO:0000256" key="6">
    <source>
        <dbReference type="ARBA" id="ARBA00023136"/>
    </source>
</evidence>
<feature type="transmembrane region" description="Helical" evidence="7">
    <location>
        <begin position="957"/>
        <end position="976"/>
    </location>
</feature>
<dbReference type="NCBIfam" id="TIGR00914">
    <property type="entry name" value="2A0601"/>
    <property type="match status" value="1"/>
</dbReference>
<dbReference type="PANTHER" id="PTHR32063">
    <property type="match status" value="1"/>
</dbReference>
<keyword evidence="4 7" id="KW-0812">Transmembrane</keyword>
<accession>A0A3B1DL68</accession>
<feature type="transmembrane region" description="Helical" evidence="7">
    <location>
        <begin position="859"/>
        <end position="878"/>
    </location>
</feature>
<dbReference type="AlphaFoldDB" id="A0A3B1DL68"/>
<dbReference type="GO" id="GO:0005886">
    <property type="term" value="C:plasma membrane"/>
    <property type="evidence" value="ECO:0007669"/>
    <property type="project" value="UniProtKB-SubCell"/>
</dbReference>
<evidence type="ECO:0000256" key="7">
    <source>
        <dbReference type="SAM" id="Phobius"/>
    </source>
</evidence>
<feature type="transmembrane region" description="Helical" evidence="7">
    <location>
        <begin position="428"/>
        <end position="451"/>
    </location>
</feature>
<feature type="transmembrane region" description="Helical" evidence="7">
    <location>
        <begin position="885"/>
        <end position="909"/>
    </location>
</feature>
<proteinExistence type="predicted"/>